<dbReference type="Proteomes" id="UP001359559">
    <property type="component" value="Unassembled WGS sequence"/>
</dbReference>
<evidence type="ECO:0000256" key="1">
    <source>
        <dbReference type="SAM" id="MobiDB-lite"/>
    </source>
</evidence>
<keyword evidence="4" id="KW-1185">Reference proteome</keyword>
<gene>
    <name evidence="3" type="ORF">RJT34_30868</name>
</gene>
<keyword evidence="2" id="KW-0812">Transmembrane</keyword>
<keyword evidence="2" id="KW-0472">Membrane</keyword>
<evidence type="ECO:0000256" key="2">
    <source>
        <dbReference type="SAM" id="Phobius"/>
    </source>
</evidence>
<dbReference type="AlphaFoldDB" id="A0AAN9EVD4"/>
<feature type="transmembrane region" description="Helical" evidence="2">
    <location>
        <begin position="90"/>
        <end position="118"/>
    </location>
</feature>
<name>A0AAN9EVD4_CLITE</name>
<evidence type="ECO:0000313" key="3">
    <source>
        <dbReference type="EMBL" id="KAK7263281.1"/>
    </source>
</evidence>
<keyword evidence="2" id="KW-1133">Transmembrane helix</keyword>
<protein>
    <submittedName>
        <fullName evidence="3">Uncharacterized protein</fullName>
    </submittedName>
</protein>
<feature type="region of interest" description="Disordered" evidence="1">
    <location>
        <begin position="1"/>
        <end position="57"/>
    </location>
</feature>
<reference evidence="3 4" key="1">
    <citation type="submission" date="2024-01" db="EMBL/GenBank/DDBJ databases">
        <title>The genomes of 5 underutilized Papilionoideae crops provide insights into root nodulation and disease resistance.</title>
        <authorList>
            <person name="Yuan L."/>
        </authorList>
    </citation>
    <scope>NUCLEOTIDE SEQUENCE [LARGE SCALE GENOMIC DNA]</scope>
    <source>
        <strain evidence="3">LY-2023</strain>
        <tissue evidence="3">Leaf</tissue>
    </source>
</reference>
<accession>A0AAN9EVD4</accession>
<organism evidence="3 4">
    <name type="scientific">Clitoria ternatea</name>
    <name type="common">Butterfly pea</name>
    <dbReference type="NCBI Taxonomy" id="43366"/>
    <lineage>
        <taxon>Eukaryota</taxon>
        <taxon>Viridiplantae</taxon>
        <taxon>Streptophyta</taxon>
        <taxon>Embryophyta</taxon>
        <taxon>Tracheophyta</taxon>
        <taxon>Spermatophyta</taxon>
        <taxon>Magnoliopsida</taxon>
        <taxon>eudicotyledons</taxon>
        <taxon>Gunneridae</taxon>
        <taxon>Pentapetalae</taxon>
        <taxon>rosids</taxon>
        <taxon>fabids</taxon>
        <taxon>Fabales</taxon>
        <taxon>Fabaceae</taxon>
        <taxon>Papilionoideae</taxon>
        <taxon>50 kb inversion clade</taxon>
        <taxon>NPAAA clade</taxon>
        <taxon>indigoferoid/millettioid clade</taxon>
        <taxon>Phaseoleae</taxon>
        <taxon>Clitoria</taxon>
    </lineage>
</organism>
<comment type="caution">
    <text evidence="3">The sequence shown here is derived from an EMBL/GenBank/DDBJ whole genome shotgun (WGS) entry which is preliminary data.</text>
</comment>
<feature type="compositionally biased region" description="Basic and acidic residues" evidence="1">
    <location>
        <begin position="25"/>
        <end position="45"/>
    </location>
</feature>
<proteinExistence type="predicted"/>
<dbReference type="EMBL" id="JAYKXN010000008">
    <property type="protein sequence ID" value="KAK7263281.1"/>
    <property type="molecule type" value="Genomic_DNA"/>
</dbReference>
<evidence type="ECO:0000313" key="4">
    <source>
        <dbReference type="Proteomes" id="UP001359559"/>
    </source>
</evidence>
<sequence length="120" mass="13527">MTERGEGSTAVRGGGSRGRGARWWSDLERDGGERESESMTERGEAGESGFWSASAQDRRQSLLEGGAGRRKKIWWPVEVVKDEEIEEDEIIVVFVLVLFFECCFYDFGYSVMVLIFLFGG</sequence>